<name>A0ABX1RFZ1_9PSEU</name>
<comment type="caution">
    <text evidence="6">The sequence shown here is derived from an EMBL/GenBank/DDBJ whole genome shotgun (WGS) entry which is preliminary data.</text>
</comment>
<evidence type="ECO:0000256" key="2">
    <source>
        <dbReference type="ARBA" id="ARBA00023125"/>
    </source>
</evidence>
<dbReference type="PROSITE" id="PS50977">
    <property type="entry name" value="HTH_TETR_2"/>
    <property type="match status" value="1"/>
</dbReference>
<dbReference type="InterPro" id="IPR050109">
    <property type="entry name" value="HTH-type_TetR-like_transc_reg"/>
</dbReference>
<evidence type="ECO:0000256" key="3">
    <source>
        <dbReference type="ARBA" id="ARBA00023163"/>
    </source>
</evidence>
<sequence>MRADAARNIDAVLRTGARLLAEDPATSIATIAAEAGVDRRTVYRRFTTREALLAAVFQAKLDSAERVLDDARLVEAPVAVALHRYVEGIVPVSREWPVDVRRMMRADPEAHARREQQSHRLDVFLQRAADDGLLRADMPPGWTRAVLDQLVDSVAHAFPRVEPPQAADLVVDTLLVGVGRR</sequence>
<dbReference type="PANTHER" id="PTHR30055:SF234">
    <property type="entry name" value="HTH-TYPE TRANSCRIPTIONAL REGULATOR BETI"/>
    <property type="match status" value="1"/>
</dbReference>
<dbReference type="InterPro" id="IPR009057">
    <property type="entry name" value="Homeodomain-like_sf"/>
</dbReference>
<dbReference type="PANTHER" id="PTHR30055">
    <property type="entry name" value="HTH-TYPE TRANSCRIPTIONAL REGULATOR RUTR"/>
    <property type="match status" value="1"/>
</dbReference>
<organism evidence="6 7">
    <name type="scientific">Pseudonocardia xinjiangensis</name>
    <dbReference type="NCBI Taxonomy" id="75289"/>
    <lineage>
        <taxon>Bacteria</taxon>
        <taxon>Bacillati</taxon>
        <taxon>Actinomycetota</taxon>
        <taxon>Actinomycetes</taxon>
        <taxon>Pseudonocardiales</taxon>
        <taxon>Pseudonocardiaceae</taxon>
        <taxon>Pseudonocardia</taxon>
    </lineage>
</organism>
<dbReference type="Gene3D" id="1.10.357.10">
    <property type="entry name" value="Tetracycline Repressor, domain 2"/>
    <property type="match status" value="1"/>
</dbReference>
<dbReference type="SUPFAM" id="SSF48498">
    <property type="entry name" value="Tetracyclin repressor-like, C-terminal domain"/>
    <property type="match status" value="1"/>
</dbReference>
<feature type="DNA-binding region" description="H-T-H motif" evidence="4">
    <location>
        <begin position="27"/>
        <end position="46"/>
    </location>
</feature>
<dbReference type="InterPro" id="IPR036271">
    <property type="entry name" value="Tet_transcr_reg_TetR-rel_C_sf"/>
</dbReference>
<gene>
    <name evidence="6" type="ORF">HF577_13120</name>
</gene>
<dbReference type="InterPro" id="IPR001647">
    <property type="entry name" value="HTH_TetR"/>
</dbReference>
<protein>
    <submittedName>
        <fullName evidence="6">TetR/AcrR family transcriptional regulator</fullName>
    </submittedName>
</protein>
<keyword evidence="7" id="KW-1185">Reference proteome</keyword>
<feature type="domain" description="HTH tetR-type" evidence="5">
    <location>
        <begin position="6"/>
        <end position="64"/>
    </location>
</feature>
<dbReference type="Pfam" id="PF00440">
    <property type="entry name" value="TetR_N"/>
    <property type="match status" value="1"/>
</dbReference>
<evidence type="ECO:0000256" key="4">
    <source>
        <dbReference type="PROSITE-ProRule" id="PRU00335"/>
    </source>
</evidence>
<dbReference type="Proteomes" id="UP001296706">
    <property type="component" value="Unassembled WGS sequence"/>
</dbReference>
<evidence type="ECO:0000259" key="5">
    <source>
        <dbReference type="PROSITE" id="PS50977"/>
    </source>
</evidence>
<evidence type="ECO:0000313" key="7">
    <source>
        <dbReference type="Proteomes" id="UP001296706"/>
    </source>
</evidence>
<keyword evidence="3" id="KW-0804">Transcription</keyword>
<dbReference type="EMBL" id="JAAXKY010000034">
    <property type="protein sequence ID" value="NMH78020.1"/>
    <property type="molecule type" value="Genomic_DNA"/>
</dbReference>
<evidence type="ECO:0000313" key="6">
    <source>
        <dbReference type="EMBL" id="NMH78020.1"/>
    </source>
</evidence>
<keyword evidence="2 4" id="KW-0238">DNA-binding</keyword>
<keyword evidence="1" id="KW-0805">Transcription regulation</keyword>
<dbReference type="SUPFAM" id="SSF46689">
    <property type="entry name" value="Homeodomain-like"/>
    <property type="match status" value="1"/>
</dbReference>
<accession>A0ABX1RFZ1</accession>
<proteinExistence type="predicted"/>
<dbReference type="RefSeq" id="WP_169396094.1">
    <property type="nucleotide sequence ID" value="NZ_BAAAJH010000018.1"/>
</dbReference>
<evidence type="ECO:0000256" key="1">
    <source>
        <dbReference type="ARBA" id="ARBA00023015"/>
    </source>
</evidence>
<reference evidence="6 7" key="1">
    <citation type="submission" date="2020-04" db="EMBL/GenBank/DDBJ databases">
        <authorList>
            <person name="Klaysubun C."/>
            <person name="Duangmal K."/>
            <person name="Lipun K."/>
        </authorList>
    </citation>
    <scope>NUCLEOTIDE SEQUENCE [LARGE SCALE GENOMIC DNA]</scope>
    <source>
        <strain evidence="6 7">JCM 11839</strain>
    </source>
</reference>